<dbReference type="GO" id="GO:0007399">
    <property type="term" value="P:nervous system development"/>
    <property type="evidence" value="ECO:0007669"/>
    <property type="project" value="TreeGrafter"/>
</dbReference>
<dbReference type="CDD" id="cd00192">
    <property type="entry name" value="PTKc"/>
    <property type="match status" value="1"/>
</dbReference>
<keyword evidence="5 15" id="KW-0547">Nucleotide-binding</keyword>
<keyword evidence="6" id="KW-0418">Kinase</keyword>
<dbReference type="InterPro" id="IPR001245">
    <property type="entry name" value="Ser-Thr/Tyr_kinase_cat_dom"/>
</dbReference>
<evidence type="ECO:0000256" key="7">
    <source>
        <dbReference type="ARBA" id="ARBA00022840"/>
    </source>
</evidence>
<feature type="binding site" evidence="16">
    <location>
        <position position="900"/>
    </location>
    <ligand>
        <name>Mg(2+)</name>
        <dbReference type="ChEBI" id="CHEBI:18420"/>
    </ligand>
</feature>
<dbReference type="OrthoDB" id="3256376at2759"/>
<keyword evidence="9 19" id="KW-0472">Membrane</keyword>
<evidence type="ECO:0000259" key="20">
    <source>
        <dbReference type="PROSITE" id="PS50011"/>
    </source>
</evidence>
<feature type="transmembrane region" description="Helical" evidence="19">
    <location>
        <begin position="643"/>
        <end position="668"/>
    </location>
</feature>
<dbReference type="PANTHER" id="PTHR24416:SF564">
    <property type="entry name" value="MACROPHAGE-STIMULATING PROTEIN RECEPTOR"/>
    <property type="match status" value="1"/>
</dbReference>
<comment type="catalytic activity">
    <reaction evidence="13">
        <text>L-tyrosyl-[protein] + ATP = O-phospho-L-tyrosyl-[protein] + ADP + H(+)</text>
        <dbReference type="Rhea" id="RHEA:10596"/>
        <dbReference type="Rhea" id="RHEA-COMP:10136"/>
        <dbReference type="Rhea" id="RHEA-COMP:20101"/>
        <dbReference type="ChEBI" id="CHEBI:15378"/>
        <dbReference type="ChEBI" id="CHEBI:30616"/>
        <dbReference type="ChEBI" id="CHEBI:46858"/>
        <dbReference type="ChEBI" id="CHEBI:61978"/>
        <dbReference type="ChEBI" id="CHEBI:456216"/>
        <dbReference type="EC" id="2.7.10.1"/>
    </reaction>
</comment>
<evidence type="ECO:0000256" key="8">
    <source>
        <dbReference type="ARBA" id="ARBA00022989"/>
    </source>
</evidence>
<dbReference type="PIRSF" id="PIRSF000615">
    <property type="entry name" value="TyrPK_CSF1-R"/>
    <property type="match status" value="1"/>
</dbReference>
<dbReference type="GO" id="GO:0046872">
    <property type="term" value="F:metal ion binding"/>
    <property type="evidence" value="ECO:0007669"/>
    <property type="project" value="UniProtKB-KW"/>
</dbReference>
<keyword evidence="16" id="KW-0460">Magnesium</keyword>
<dbReference type="PANTHER" id="PTHR24416">
    <property type="entry name" value="TYROSINE-PROTEIN KINASE RECEPTOR"/>
    <property type="match status" value="1"/>
</dbReference>
<feature type="binding site" evidence="16">
    <location>
        <position position="913"/>
    </location>
    <ligand>
        <name>Mg(2+)</name>
        <dbReference type="ChEBI" id="CHEBI:18420"/>
    </ligand>
</feature>
<evidence type="ECO:0000256" key="10">
    <source>
        <dbReference type="ARBA" id="ARBA00023137"/>
    </source>
</evidence>
<dbReference type="PROSITE" id="PS00107">
    <property type="entry name" value="PROTEIN_KINASE_ATP"/>
    <property type="match status" value="1"/>
</dbReference>
<comment type="subcellular location">
    <subcellularLocation>
        <location evidence="1">Membrane</location>
        <topology evidence="1">Single-pass membrane protein</topology>
    </subcellularLocation>
</comment>
<keyword evidence="7 15" id="KW-0067">ATP-binding</keyword>
<dbReference type="InterPro" id="IPR020635">
    <property type="entry name" value="Tyr_kinase_cat_dom"/>
</dbReference>
<dbReference type="InterPro" id="IPR050122">
    <property type="entry name" value="RTK"/>
</dbReference>
<evidence type="ECO:0000256" key="4">
    <source>
        <dbReference type="ARBA" id="ARBA00022692"/>
    </source>
</evidence>
<feature type="region of interest" description="Disordered" evidence="18">
    <location>
        <begin position="694"/>
        <end position="714"/>
    </location>
</feature>
<keyword evidence="4 19" id="KW-0812">Transmembrane</keyword>
<dbReference type="InterPro" id="IPR036179">
    <property type="entry name" value="Ig-like_dom_sf"/>
</dbReference>
<evidence type="ECO:0000256" key="12">
    <source>
        <dbReference type="ARBA" id="ARBA00023180"/>
    </source>
</evidence>
<gene>
    <name evidence="22" type="ORF">DGYR_LOCUS8306</name>
</gene>
<protein>
    <submittedName>
        <fullName evidence="22">DgyrCDS8750</fullName>
    </submittedName>
</protein>
<dbReference type="GO" id="GO:0005886">
    <property type="term" value="C:plasma membrane"/>
    <property type="evidence" value="ECO:0007669"/>
    <property type="project" value="TreeGrafter"/>
</dbReference>
<feature type="domain" description="Ig-like" evidence="21">
    <location>
        <begin position="480"/>
        <end position="625"/>
    </location>
</feature>
<evidence type="ECO:0000256" key="5">
    <source>
        <dbReference type="ARBA" id="ARBA00022741"/>
    </source>
</evidence>
<dbReference type="PROSITE" id="PS50011">
    <property type="entry name" value="PROTEIN_KINASE_DOM"/>
    <property type="match status" value="1"/>
</dbReference>
<dbReference type="Gene3D" id="1.10.510.10">
    <property type="entry name" value="Transferase(Phosphotransferase) domain 1"/>
    <property type="match status" value="1"/>
</dbReference>
<feature type="domain" description="Protein kinase" evidence="20">
    <location>
        <begin position="757"/>
        <end position="1030"/>
    </location>
</feature>
<keyword evidence="23" id="KW-1185">Reference proteome</keyword>
<dbReference type="Pfam" id="PF07714">
    <property type="entry name" value="PK_Tyr_Ser-Thr"/>
    <property type="match status" value="1"/>
</dbReference>
<dbReference type="InterPro" id="IPR008266">
    <property type="entry name" value="Tyr_kinase_AS"/>
</dbReference>
<evidence type="ECO:0000313" key="23">
    <source>
        <dbReference type="Proteomes" id="UP000549394"/>
    </source>
</evidence>
<evidence type="ECO:0000256" key="11">
    <source>
        <dbReference type="ARBA" id="ARBA00023157"/>
    </source>
</evidence>
<dbReference type="PROSITE" id="PS00109">
    <property type="entry name" value="PROTEIN_KINASE_TYR"/>
    <property type="match status" value="1"/>
</dbReference>
<name>A0A7I8VXA8_9ANNE</name>
<organism evidence="22 23">
    <name type="scientific">Dimorphilus gyrociliatus</name>
    <dbReference type="NCBI Taxonomy" id="2664684"/>
    <lineage>
        <taxon>Eukaryota</taxon>
        <taxon>Metazoa</taxon>
        <taxon>Spiralia</taxon>
        <taxon>Lophotrochozoa</taxon>
        <taxon>Annelida</taxon>
        <taxon>Polychaeta</taxon>
        <taxon>Polychaeta incertae sedis</taxon>
        <taxon>Dinophilidae</taxon>
        <taxon>Dimorphilus</taxon>
    </lineage>
</organism>
<evidence type="ECO:0000256" key="2">
    <source>
        <dbReference type="ARBA" id="ARBA00022553"/>
    </source>
</evidence>
<keyword evidence="16" id="KW-0479">Metal-binding</keyword>
<sequence>MSNISISLGPNLKVFSYANQESIVTALKERTLTSFTVTIDWENGTKTEEKGNISALPNLCPPILSRVYCNVSLTTTYSSRSGSSTIEYNYDSDLKFYLEKKALNRVWFHESTIEQLLNTYPYSPDDNELKRIEQENYVPLIELHCQVDGCSKNIIFQWFEMKSNEIELIGNTSMVLVRKYSTDKNSTYTGSKRKYFCIATNELGSTKSSIITIVETQPYKYSNKTIRTLNLPRNSPVNLECSIPADFKYRTDRGVLGINPSNENDKYSFYTKTIFGQRPNSPYASMKISKLKSNHSGRYCCYYIPQTENLKSEPESKYNYNCTIINIDATKQPLREDCKDDEEYVKLNGSTTEINILEGNYSTLSSLVCELSEKNKFKWTFERANKLSPYPLFTMYKSDSYRRVNYSQYWIERNGLFFESDYLHRENAGLWNSSWFDQVTGTWNNISYKVNVIPHPTVRNNLNISALYGDDVSIKCDNYPSDTNVILTINGKQQEEGQKVIHLRNVTKPASIACEVSNKNGIHRKIGYLTVYEKTQIVVKPKNLSFSYLRNDYSFDCIPKTDHRLKVSIQWDTAYFKVDPSRHLKNSNCTLVVSAQEISDSSLTTSFTCIVKTKYDTVTASAKISKLIKHDTSQLKYKSKESYLGVMFIIFPGLLLAIMLSVSVIFVIKYYKDKYSFVGGRKVRLPSESSENCLATKSVPEQSDTENNPSSSESLATTVYQDNLSYTVVEVLPPFRTYDESLRKEITQMFIPNDCLRVQNTCIGTGNYSCVRKAELYSVSLKDGSASNYQIVAVKKKKCETCVKGSNIEMSPDFLLQEAVSMRSLNHPNVLHTIGVSFDIRNNPLVVIPYMELKDLKTYVSDEKLQITLKELADFCRQVACGMEYLSSLNFVHRDLAARNCLLNESKIVKISDFGLTRKIENSDYYKILNPRPLPVRWMAPESIFQQHFNSASDVWSFGVLMWEVVMRGKTPWEGFHFEEVKQALSRGIRLNLPSYCDNELKRIIESCWRFYPQQRPSFRNLLDSLSDYLAEAT</sequence>
<dbReference type="GO" id="GO:0043235">
    <property type="term" value="C:receptor complex"/>
    <property type="evidence" value="ECO:0007669"/>
    <property type="project" value="TreeGrafter"/>
</dbReference>
<evidence type="ECO:0000313" key="22">
    <source>
        <dbReference type="EMBL" id="CAD5120177.1"/>
    </source>
</evidence>
<evidence type="ECO:0000256" key="17">
    <source>
        <dbReference type="PROSITE-ProRule" id="PRU10141"/>
    </source>
</evidence>
<keyword evidence="8 19" id="KW-1133">Transmembrane helix</keyword>
<keyword evidence="11" id="KW-1015">Disulfide bond</keyword>
<keyword evidence="12" id="KW-0325">Glycoprotein</keyword>
<dbReference type="GO" id="GO:0007169">
    <property type="term" value="P:cell surface receptor protein tyrosine kinase signaling pathway"/>
    <property type="evidence" value="ECO:0007669"/>
    <property type="project" value="TreeGrafter"/>
</dbReference>
<dbReference type="AlphaFoldDB" id="A0A7I8VXA8"/>
<evidence type="ECO:0000256" key="9">
    <source>
        <dbReference type="ARBA" id="ARBA00023136"/>
    </source>
</evidence>
<dbReference type="Gene3D" id="3.30.200.20">
    <property type="entry name" value="Phosphorylase Kinase, domain 1"/>
    <property type="match status" value="1"/>
</dbReference>
<dbReference type="SUPFAM" id="SSF48726">
    <property type="entry name" value="Immunoglobulin"/>
    <property type="match status" value="1"/>
</dbReference>
<evidence type="ECO:0000256" key="19">
    <source>
        <dbReference type="SAM" id="Phobius"/>
    </source>
</evidence>
<comment type="caution">
    <text evidence="22">The sequence shown here is derived from an EMBL/GenBank/DDBJ whole genome shotgun (WGS) entry which is preliminary data.</text>
</comment>
<feature type="binding site" evidence="17">
    <location>
        <position position="796"/>
    </location>
    <ligand>
        <name>ATP</name>
        <dbReference type="ChEBI" id="CHEBI:30616"/>
    </ligand>
</feature>
<evidence type="ECO:0000259" key="21">
    <source>
        <dbReference type="PROSITE" id="PS50835"/>
    </source>
</evidence>
<dbReference type="FunFam" id="1.10.510.10:FF:000554">
    <property type="entry name" value="Predicted protein"/>
    <property type="match status" value="1"/>
</dbReference>
<evidence type="ECO:0000256" key="13">
    <source>
        <dbReference type="ARBA" id="ARBA00051243"/>
    </source>
</evidence>
<evidence type="ECO:0000256" key="14">
    <source>
        <dbReference type="PIRSR" id="PIRSR000615-1"/>
    </source>
</evidence>
<keyword evidence="3" id="KW-0808">Transferase</keyword>
<evidence type="ECO:0000256" key="15">
    <source>
        <dbReference type="PIRSR" id="PIRSR000615-2"/>
    </source>
</evidence>
<proteinExistence type="predicted"/>
<dbReference type="InterPro" id="IPR011009">
    <property type="entry name" value="Kinase-like_dom_sf"/>
</dbReference>
<dbReference type="PROSITE" id="PS50835">
    <property type="entry name" value="IG_LIKE"/>
    <property type="match status" value="2"/>
</dbReference>
<keyword evidence="10" id="KW-0829">Tyrosine-protein kinase</keyword>
<accession>A0A7I8VXA8</accession>
<dbReference type="InterPro" id="IPR000719">
    <property type="entry name" value="Prot_kinase_dom"/>
</dbReference>
<dbReference type="GO" id="GO:0004714">
    <property type="term" value="F:transmembrane receptor protein tyrosine kinase activity"/>
    <property type="evidence" value="ECO:0007669"/>
    <property type="project" value="UniProtKB-EC"/>
</dbReference>
<dbReference type="InterPro" id="IPR007110">
    <property type="entry name" value="Ig-like_dom"/>
</dbReference>
<dbReference type="GO" id="GO:0016477">
    <property type="term" value="P:cell migration"/>
    <property type="evidence" value="ECO:0007669"/>
    <property type="project" value="TreeGrafter"/>
</dbReference>
<dbReference type="SMART" id="SM00219">
    <property type="entry name" value="TyrKc"/>
    <property type="match status" value="1"/>
</dbReference>
<reference evidence="22 23" key="1">
    <citation type="submission" date="2020-08" db="EMBL/GenBank/DDBJ databases">
        <authorList>
            <person name="Hejnol A."/>
        </authorList>
    </citation>
    <scope>NUCLEOTIDE SEQUENCE [LARGE SCALE GENOMIC DNA]</scope>
</reference>
<dbReference type="EMBL" id="CAJFCJ010000012">
    <property type="protein sequence ID" value="CAD5120177.1"/>
    <property type="molecule type" value="Genomic_DNA"/>
</dbReference>
<keyword evidence="2" id="KW-0597">Phosphoprotein</keyword>
<dbReference type="Proteomes" id="UP000549394">
    <property type="component" value="Unassembled WGS sequence"/>
</dbReference>
<evidence type="ECO:0000256" key="16">
    <source>
        <dbReference type="PIRSR" id="PIRSR000615-3"/>
    </source>
</evidence>
<dbReference type="InterPro" id="IPR017441">
    <property type="entry name" value="Protein_kinase_ATP_BS"/>
</dbReference>
<feature type="binding site" evidence="15">
    <location>
        <position position="899"/>
    </location>
    <ligand>
        <name>ATP</name>
        <dbReference type="ChEBI" id="CHEBI:30616"/>
    </ligand>
</feature>
<dbReference type="GO" id="GO:0005524">
    <property type="term" value="F:ATP binding"/>
    <property type="evidence" value="ECO:0007669"/>
    <property type="project" value="UniProtKB-UniRule"/>
</dbReference>
<dbReference type="SUPFAM" id="SSF56112">
    <property type="entry name" value="Protein kinase-like (PK-like)"/>
    <property type="match status" value="1"/>
</dbReference>
<evidence type="ECO:0000256" key="1">
    <source>
        <dbReference type="ARBA" id="ARBA00004167"/>
    </source>
</evidence>
<evidence type="ECO:0000256" key="3">
    <source>
        <dbReference type="ARBA" id="ARBA00022679"/>
    </source>
</evidence>
<feature type="active site" description="Proton acceptor" evidence="14">
    <location>
        <position position="895"/>
    </location>
</feature>
<evidence type="ECO:0000256" key="6">
    <source>
        <dbReference type="ARBA" id="ARBA00022777"/>
    </source>
</evidence>
<evidence type="ECO:0000256" key="18">
    <source>
        <dbReference type="SAM" id="MobiDB-lite"/>
    </source>
</evidence>
<feature type="domain" description="Ig-like" evidence="21">
    <location>
        <begin position="124"/>
        <end position="212"/>
    </location>
</feature>